<dbReference type="InterPro" id="IPR007483">
    <property type="entry name" value="Hamartin"/>
</dbReference>
<evidence type="ECO:0000259" key="3">
    <source>
        <dbReference type="Pfam" id="PF13851"/>
    </source>
</evidence>
<gene>
    <name evidence="4" type="ORF">CORT_0B05400</name>
</gene>
<feature type="coiled-coil region" evidence="1">
    <location>
        <begin position="845"/>
        <end position="879"/>
    </location>
</feature>
<keyword evidence="1" id="KW-0175">Coiled coil</keyword>
<feature type="region of interest" description="Disordered" evidence="2">
    <location>
        <begin position="539"/>
        <end position="562"/>
    </location>
</feature>
<feature type="compositionally biased region" description="Polar residues" evidence="2">
    <location>
        <begin position="648"/>
        <end position="663"/>
    </location>
</feature>
<dbReference type="GeneID" id="14538903"/>
<dbReference type="eggNOG" id="ENOG502QQPT">
    <property type="taxonomic scope" value="Eukaryota"/>
</dbReference>
<feature type="compositionally biased region" description="Basic and acidic residues" evidence="2">
    <location>
        <begin position="605"/>
        <end position="615"/>
    </location>
</feature>
<name>H8WZQ3_CANO9</name>
<feature type="region of interest" description="Disordered" evidence="2">
    <location>
        <begin position="604"/>
        <end position="663"/>
    </location>
</feature>
<keyword evidence="5" id="KW-1185">Reference proteome</keyword>
<dbReference type="OrthoDB" id="6022054at2759"/>
<proteinExistence type="predicted"/>
<feature type="coiled-coil region" evidence="1">
    <location>
        <begin position="741"/>
        <end position="818"/>
    </location>
</feature>
<dbReference type="KEGG" id="cot:CORT_0B05400"/>
<feature type="compositionally biased region" description="Low complexity" evidence="2">
    <location>
        <begin position="929"/>
        <end position="940"/>
    </location>
</feature>
<feature type="domain" description="Growth arrest-specific protein 8" evidence="3">
    <location>
        <begin position="797"/>
        <end position="917"/>
    </location>
</feature>
<organism evidence="4 5">
    <name type="scientific">Candida orthopsilosis (strain 90-125)</name>
    <name type="common">Yeast</name>
    <dbReference type="NCBI Taxonomy" id="1136231"/>
    <lineage>
        <taxon>Eukaryota</taxon>
        <taxon>Fungi</taxon>
        <taxon>Dikarya</taxon>
        <taxon>Ascomycota</taxon>
        <taxon>Saccharomycotina</taxon>
        <taxon>Pichiomycetes</taxon>
        <taxon>Debaryomycetaceae</taxon>
        <taxon>Candida/Lodderomyces clade</taxon>
        <taxon>Candida</taxon>
    </lineage>
</organism>
<evidence type="ECO:0000256" key="1">
    <source>
        <dbReference type="SAM" id="Coils"/>
    </source>
</evidence>
<feature type="compositionally biased region" description="Low complexity" evidence="2">
    <location>
        <begin position="634"/>
        <end position="647"/>
    </location>
</feature>
<dbReference type="GO" id="GO:0032007">
    <property type="term" value="P:negative regulation of TOR signaling"/>
    <property type="evidence" value="ECO:0007669"/>
    <property type="project" value="TreeGrafter"/>
</dbReference>
<protein>
    <recommendedName>
        <fullName evidence="3">Growth arrest-specific protein 8 domain-containing protein</fullName>
    </recommendedName>
</protein>
<feature type="compositionally biased region" description="Polar residues" evidence="2">
    <location>
        <begin position="947"/>
        <end position="956"/>
    </location>
</feature>
<feature type="region of interest" description="Disordered" evidence="2">
    <location>
        <begin position="925"/>
        <end position="972"/>
    </location>
</feature>
<dbReference type="Pfam" id="PF13851">
    <property type="entry name" value="GAS"/>
    <property type="match status" value="1"/>
</dbReference>
<reference evidence="4 5" key="1">
    <citation type="journal article" date="2012" name="PLoS ONE">
        <title>Sequence and analysis of the genome of the pathogenic yeast Candida orthopsilosis.</title>
        <authorList>
            <person name="Riccombeni A."/>
            <person name="Vidanes G."/>
            <person name="Proux-Wera E."/>
            <person name="Wolfe K.H."/>
            <person name="Butler G."/>
        </authorList>
    </citation>
    <scope>NUCLEOTIDE SEQUENCE [LARGE SCALE GENOMIC DNA]</scope>
    <source>
        <strain evidence="4 5">Co 90-125</strain>
    </source>
</reference>
<dbReference type="GO" id="GO:0051726">
    <property type="term" value="P:regulation of cell cycle"/>
    <property type="evidence" value="ECO:0007669"/>
    <property type="project" value="TreeGrafter"/>
</dbReference>
<sequence length="1019" mass="115922">MSGSSRSLVRALEAVFAEKETSKIPDADLSTTINEYLVKHNNFTTIKQSSYNIHEELYRIYNGYIKPSHKLERENRFLDVLIQVCDVFSDNEVNLWISTYLKSAIDSAGYELTFVANSKKFIEKVLTNYSITECDRLNDLHEKVSITLAQQLLDIYLNEDTVTLKLKLDVGEEQRESQAYHERIRFIRSNCAKLLLEYGQKYTNQYCNLLNQYMQNVDYRLEAIVLLGYLINSDIRDTSIVVENDIFQNLLKCLHFDLEPNIVHCALNNLFILIPKVVDKLGRHLSDILLIYLRITSWSNTNEAVSKEDNCLANEFVQCVESWQVALPRSPEFNVVVGFNYQYLCTLLYGLFYFNFAAFVCDPLDYLTAHAPSVVSIGSLKESNFTLSNRDSPLTRAMTITKQLLGAFLVHPKYWMKDDQVDELNHPTGWLPGDASLEEIAIACLSLNPNILIRNGEASTPIQSSNVVSTVGDPLSRSSSLAGPMYFQANGPAKQLMKSRLLQHRKMSIIPTHLVLDNNHSNGVEDEIKFKEFGFTNGQESQVSEASSATSPSSSKQDRHDPVNDLLYDHARLFTTVKHNRLYHQSNFPVRTNSLDPITAIVEQPNEKSKQEMRLGRPMSSPTTNLEASSVFKDNSTTTTGTNGDASSLHSSTNDPPQSNLNELNANGTIIDFYQRELLLFKNELEFSSYMKHLNKFHYLKVKDEASEDDDNVRSIPIQRNEENAFVKMIDNIKNEWEGKQQDFNRQYDLLTAKIKQLESEKENLSMQLLTLRQSTETNVKEYDELVKSVIPNKDYEIEQLKLKLKTSELEEQKLHTNTYEHTNNATTGTIKELMTTQKSLEDQIYNYKMEHQVLNQQIVQLEQENKELQTRFNSMISQYEAKLEKSKLSLSETLASLTTPFEKKITELQAVIHKYQTLLEEQTRNKLTSSSSGASGTGSVPIPIIRQNSSNSSGDYSFGHDNSHGNNTMPSRSMAPIQQMVRNGSGKISTGLNNANDGDSLPLMRGRGGLQKKTRKFM</sequence>
<dbReference type="RefSeq" id="XP_003867685.1">
    <property type="nucleotide sequence ID" value="XM_003867637.1"/>
</dbReference>
<dbReference type="SUPFAM" id="SSF48371">
    <property type="entry name" value="ARM repeat"/>
    <property type="match status" value="1"/>
</dbReference>
<feature type="compositionally biased region" description="Polar residues" evidence="2">
    <location>
        <begin position="985"/>
        <end position="998"/>
    </location>
</feature>
<accession>H8WZQ3</accession>
<dbReference type="Proteomes" id="UP000005018">
    <property type="component" value="Chromosome 2"/>
</dbReference>
<feature type="region of interest" description="Disordered" evidence="2">
    <location>
        <begin position="985"/>
        <end position="1019"/>
    </location>
</feature>
<evidence type="ECO:0000313" key="4">
    <source>
        <dbReference type="EMBL" id="CCG22248.1"/>
    </source>
</evidence>
<evidence type="ECO:0000313" key="5">
    <source>
        <dbReference type="Proteomes" id="UP000005018"/>
    </source>
</evidence>
<feature type="compositionally biased region" description="Low complexity" evidence="2">
    <location>
        <begin position="539"/>
        <end position="555"/>
    </location>
</feature>
<dbReference type="InterPro" id="IPR016024">
    <property type="entry name" value="ARM-type_fold"/>
</dbReference>
<dbReference type="PANTHER" id="PTHR15154">
    <property type="entry name" value="HAMARTIN"/>
    <property type="match status" value="1"/>
</dbReference>
<dbReference type="GO" id="GO:0033596">
    <property type="term" value="C:TSC1-TSC2 complex"/>
    <property type="evidence" value="ECO:0007669"/>
    <property type="project" value="TreeGrafter"/>
</dbReference>
<evidence type="ECO:0000256" key="2">
    <source>
        <dbReference type="SAM" id="MobiDB-lite"/>
    </source>
</evidence>
<dbReference type="AlphaFoldDB" id="H8WZQ3"/>
<dbReference type="EMBL" id="HE681720">
    <property type="protein sequence ID" value="CCG22248.1"/>
    <property type="molecule type" value="Genomic_DNA"/>
</dbReference>
<dbReference type="InterPro" id="IPR025593">
    <property type="entry name" value="GAS8_dom"/>
</dbReference>
<dbReference type="PANTHER" id="PTHR15154:SF2">
    <property type="entry name" value="HAMARTIN"/>
    <property type="match status" value="1"/>
</dbReference>
<dbReference type="HOGENOM" id="CLU_298626_0_0_1"/>